<evidence type="ECO:0000313" key="3">
    <source>
        <dbReference type="Proteomes" id="UP001153076"/>
    </source>
</evidence>
<comment type="caution">
    <text evidence="2">The sequence shown here is derived from an EMBL/GenBank/DDBJ whole genome shotgun (WGS) entry which is preliminary data.</text>
</comment>
<sequence length="209" mass="23296">MEGSSTHGSHSSKQKVEEEEGGGSGRDVRRRQEINKVSKDGAYVLKIDDVKEMKEHVEGLYVETAEGMNSEENADSDEKPKNNNVARICAGAGEPILSAICGWADDNIWCFGRHDFLIHARRNPILVCASAGEPVLSAICGWVDHSIWCFVRHDFLVHGRGNPSHWIPDHFITSCLFMTLSSTDVVCSLFNHQRLNFNSECHGRFLSVI</sequence>
<feature type="region of interest" description="Disordered" evidence="1">
    <location>
        <begin position="1"/>
        <end position="34"/>
    </location>
</feature>
<organism evidence="2 3">
    <name type="scientific">Carnegiea gigantea</name>
    <dbReference type="NCBI Taxonomy" id="171969"/>
    <lineage>
        <taxon>Eukaryota</taxon>
        <taxon>Viridiplantae</taxon>
        <taxon>Streptophyta</taxon>
        <taxon>Embryophyta</taxon>
        <taxon>Tracheophyta</taxon>
        <taxon>Spermatophyta</taxon>
        <taxon>Magnoliopsida</taxon>
        <taxon>eudicotyledons</taxon>
        <taxon>Gunneridae</taxon>
        <taxon>Pentapetalae</taxon>
        <taxon>Caryophyllales</taxon>
        <taxon>Cactineae</taxon>
        <taxon>Cactaceae</taxon>
        <taxon>Cactoideae</taxon>
        <taxon>Echinocereeae</taxon>
        <taxon>Carnegiea</taxon>
    </lineage>
</organism>
<name>A0A9Q1QGE2_9CARY</name>
<accession>A0A9Q1QGE2</accession>
<dbReference type="EMBL" id="JAKOGI010000187">
    <property type="protein sequence ID" value="KAJ8440566.1"/>
    <property type="molecule type" value="Genomic_DNA"/>
</dbReference>
<feature type="compositionally biased region" description="Polar residues" evidence="1">
    <location>
        <begin position="1"/>
        <end position="11"/>
    </location>
</feature>
<dbReference type="AlphaFoldDB" id="A0A9Q1QGE2"/>
<dbReference type="Proteomes" id="UP001153076">
    <property type="component" value="Unassembled WGS sequence"/>
</dbReference>
<gene>
    <name evidence="2" type="ORF">Cgig2_028695</name>
</gene>
<feature type="region of interest" description="Disordered" evidence="1">
    <location>
        <begin position="63"/>
        <end position="82"/>
    </location>
</feature>
<evidence type="ECO:0000256" key="1">
    <source>
        <dbReference type="SAM" id="MobiDB-lite"/>
    </source>
</evidence>
<proteinExistence type="predicted"/>
<evidence type="ECO:0000313" key="2">
    <source>
        <dbReference type="EMBL" id="KAJ8440566.1"/>
    </source>
</evidence>
<protein>
    <submittedName>
        <fullName evidence="2">Uncharacterized protein</fullName>
    </submittedName>
</protein>
<keyword evidence="3" id="KW-1185">Reference proteome</keyword>
<reference evidence="2" key="1">
    <citation type="submission" date="2022-04" db="EMBL/GenBank/DDBJ databases">
        <title>Carnegiea gigantea Genome sequencing and assembly v2.</title>
        <authorList>
            <person name="Copetti D."/>
            <person name="Sanderson M.J."/>
            <person name="Burquez A."/>
            <person name="Wojciechowski M.F."/>
        </authorList>
    </citation>
    <scope>NUCLEOTIDE SEQUENCE</scope>
    <source>
        <strain evidence="2">SGP5-SGP5p</strain>
        <tissue evidence="2">Aerial part</tissue>
    </source>
</reference>